<dbReference type="Proteomes" id="UP001157006">
    <property type="component" value="Chromosome 1S"/>
</dbReference>
<evidence type="ECO:0000256" key="1">
    <source>
        <dbReference type="SAM" id="MobiDB-lite"/>
    </source>
</evidence>
<name>A0AAV0Z9Y8_VICFA</name>
<organism evidence="2 3">
    <name type="scientific">Vicia faba</name>
    <name type="common">Broad bean</name>
    <name type="synonym">Faba vulgaris</name>
    <dbReference type="NCBI Taxonomy" id="3906"/>
    <lineage>
        <taxon>Eukaryota</taxon>
        <taxon>Viridiplantae</taxon>
        <taxon>Streptophyta</taxon>
        <taxon>Embryophyta</taxon>
        <taxon>Tracheophyta</taxon>
        <taxon>Spermatophyta</taxon>
        <taxon>Magnoliopsida</taxon>
        <taxon>eudicotyledons</taxon>
        <taxon>Gunneridae</taxon>
        <taxon>Pentapetalae</taxon>
        <taxon>rosids</taxon>
        <taxon>fabids</taxon>
        <taxon>Fabales</taxon>
        <taxon>Fabaceae</taxon>
        <taxon>Papilionoideae</taxon>
        <taxon>50 kb inversion clade</taxon>
        <taxon>NPAAA clade</taxon>
        <taxon>Hologalegina</taxon>
        <taxon>IRL clade</taxon>
        <taxon>Fabeae</taxon>
        <taxon>Vicia</taxon>
    </lineage>
</organism>
<feature type="region of interest" description="Disordered" evidence="1">
    <location>
        <begin position="1"/>
        <end position="32"/>
    </location>
</feature>
<sequence length="97" mass="11189">MERLREKNNGKQSLSEDENNGQCSESSDETLNCIDFEDNEKERMHDFNEDFVEGVDEGLHEADNGRDNVDDDVPNEPPIINFSTIEMEKEHVIEKTT</sequence>
<proteinExistence type="predicted"/>
<gene>
    <name evidence="2" type="ORF">VFH_I098120</name>
</gene>
<keyword evidence="3" id="KW-1185">Reference proteome</keyword>
<dbReference type="EMBL" id="OX451735">
    <property type="protein sequence ID" value="CAI8593577.1"/>
    <property type="molecule type" value="Genomic_DNA"/>
</dbReference>
<evidence type="ECO:0000313" key="2">
    <source>
        <dbReference type="EMBL" id="CAI8593577.1"/>
    </source>
</evidence>
<evidence type="ECO:0000313" key="3">
    <source>
        <dbReference type="Proteomes" id="UP001157006"/>
    </source>
</evidence>
<accession>A0AAV0Z9Y8</accession>
<reference evidence="2 3" key="1">
    <citation type="submission" date="2023-01" db="EMBL/GenBank/DDBJ databases">
        <authorList>
            <person name="Kreplak J."/>
        </authorList>
    </citation>
    <scope>NUCLEOTIDE SEQUENCE [LARGE SCALE GENOMIC DNA]</scope>
</reference>
<protein>
    <submittedName>
        <fullName evidence="2">Uncharacterized protein</fullName>
    </submittedName>
</protein>
<dbReference type="AlphaFoldDB" id="A0AAV0Z9Y8"/>